<proteinExistence type="predicted"/>
<evidence type="ECO:0000313" key="2">
    <source>
        <dbReference type="Proteomes" id="UP000295252"/>
    </source>
</evidence>
<evidence type="ECO:0000313" key="1">
    <source>
        <dbReference type="EMBL" id="CDP17447.1"/>
    </source>
</evidence>
<organism evidence="1 2">
    <name type="scientific">Coffea canephora</name>
    <name type="common">Robusta coffee</name>
    <dbReference type="NCBI Taxonomy" id="49390"/>
    <lineage>
        <taxon>Eukaryota</taxon>
        <taxon>Viridiplantae</taxon>
        <taxon>Streptophyta</taxon>
        <taxon>Embryophyta</taxon>
        <taxon>Tracheophyta</taxon>
        <taxon>Spermatophyta</taxon>
        <taxon>Magnoliopsida</taxon>
        <taxon>eudicotyledons</taxon>
        <taxon>Gunneridae</taxon>
        <taxon>Pentapetalae</taxon>
        <taxon>asterids</taxon>
        <taxon>lamiids</taxon>
        <taxon>Gentianales</taxon>
        <taxon>Rubiaceae</taxon>
        <taxon>Ixoroideae</taxon>
        <taxon>Gardenieae complex</taxon>
        <taxon>Bertiereae - Coffeeae clade</taxon>
        <taxon>Coffeeae</taxon>
        <taxon>Coffea</taxon>
    </lineage>
</organism>
<dbReference type="InParanoid" id="A0A068VA53"/>
<keyword evidence="2" id="KW-1185">Reference proteome</keyword>
<protein>
    <submittedName>
        <fullName evidence="1">Uncharacterized protein</fullName>
    </submittedName>
</protein>
<dbReference type="EMBL" id="HG739244">
    <property type="protein sequence ID" value="CDP17447.1"/>
    <property type="molecule type" value="Genomic_DNA"/>
</dbReference>
<dbReference type="AlphaFoldDB" id="A0A068VA53"/>
<dbReference type="Gramene" id="CDP17447">
    <property type="protein sequence ID" value="CDP17447"/>
    <property type="gene ID" value="GSCOC_T00000919001"/>
</dbReference>
<gene>
    <name evidence="1" type="ORF">GSCOC_T00000919001</name>
</gene>
<reference evidence="2" key="1">
    <citation type="journal article" date="2014" name="Science">
        <title>The coffee genome provides insight into the convergent evolution of caffeine biosynthesis.</title>
        <authorList>
            <person name="Denoeud F."/>
            <person name="Carretero-Paulet L."/>
            <person name="Dereeper A."/>
            <person name="Droc G."/>
            <person name="Guyot R."/>
            <person name="Pietrella M."/>
            <person name="Zheng C."/>
            <person name="Alberti A."/>
            <person name="Anthony F."/>
            <person name="Aprea G."/>
            <person name="Aury J.M."/>
            <person name="Bento P."/>
            <person name="Bernard M."/>
            <person name="Bocs S."/>
            <person name="Campa C."/>
            <person name="Cenci A."/>
            <person name="Combes M.C."/>
            <person name="Crouzillat D."/>
            <person name="Da Silva C."/>
            <person name="Daddiego L."/>
            <person name="De Bellis F."/>
            <person name="Dussert S."/>
            <person name="Garsmeur O."/>
            <person name="Gayraud T."/>
            <person name="Guignon V."/>
            <person name="Jahn K."/>
            <person name="Jamilloux V."/>
            <person name="Joet T."/>
            <person name="Labadie K."/>
            <person name="Lan T."/>
            <person name="Leclercq J."/>
            <person name="Lepelley M."/>
            <person name="Leroy T."/>
            <person name="Li L.T."/>
            <person name="Librado P."/>
            <person name="Lopez L."/>
            <person name="Munoz A."/>
            <person name="Noel B."/>
            <person name="Pallavicini A."/>
            <person name="Perrotta G."/>
            <person name="Poncet V."/>
            <person name="Pot D."/>
            <person name="Priyono X."/>
            <person name="Rigoreau M."/>
            <person name="Rouard M."/>
            <person name="Rozas J."/>
            <person name="Tranchant-Dubreuil C."/>
            <person name="VanBuren R."/>
            <person name="Zhang Q."/>
            <person name="Andrade A.C."/>
            <person name="Argout X."/>
            <person name="Bertrand B."/>
            <person name="de Kochko A."/>
            <person name="Graziosi G."/>
            <person name="Henry R.J."/>
            <person name="Jayarama X."/>
            <person name="Ming R."/>
            <person name="Nagai C."/>
            <person name="Rounsley S."/>
            <person name="Sankoff D."/>
            <person name="Giuliano G."/>
            <person name="Albert V.A."/>
            <person name="Wincker P."/>
            <person name="Lashermes P."/>
        </authorList>
    </citation>
    <scope>NUCLEOTIDE SEQUENCE [LARGE SCALE GENOMIC DNA]</scope>
    <source>
        <strain evidence="2">cv. DH200-94</strain>
    </source>
</reference>
<name>A0A068VA53_COFCA</name>
<sequence>MAVKTLNNIWIRRGPSGKLKPWHIRMMDLSTTILLRSRKHCTGLCLMETPSLHFQLLVMLLHLTPLISSSNKLSSYSIDLTALLTIYHLGFGLA</sequence>
<dbReference type="Proteomes" id="UP000295252">
    <property type="component" value="Chromosome VII"/>
</dbReference>
<accession>A0A068VA53</accession>